<evidence type="ECO:0000313" key="11">
    <source>
        <dbReference type="EMBL" id="SCZ22206.1"/>
    </source>
</evidence>
<dbReference type="InterPro" id="IPR018497">
    <property type="entry name" value="Peptidase_M13_C"/>
</dbReference>
<keyword evidence="4" id="KW-0479">Metal-binding</keyword>
<dbReference type="EMBL" id="FMWB01000001">
    <property type="protein sequence ID" value="SCZ22206.1"/>
    <property type="molecule type" value="Genomic_DNA"/>
</dbReference>
<dbReference type="InterPro" id="IPR042089">
    <property type="entry name" value="Peptidase_M13_dom_2"/>
</dbReference>
<keyword evidence="8" id="KW-0732">Signal</keyword>
<comment type="cofactor">
    <cofactor evidence="1">
        <name>Zn(2+)</name>
        <dbReference type="ChEBI" id="CHEBI:29105"/>
    </cofactor>
</comment>
<evidence type="ECO:0000256" key="8">
    <source>
        <dbReference type="SAM" id="SignalP"/>
    </source>
</evidence>
<dbReference type="Pfam" id="PF01431">
    <property type="entry name" value="Peptidase_M13"/>
    <property type="match status" value="1"/>
</dbReference>
<dbReference type="PROSITE" id="PS51885">
    <property type="entry name" value="NEPRILYSIN"/>
    <property type="match status" value="1"/>
</dbReference>
<dbReference type="CDD" id="cd08662">
    <property type="entry name" value="M13"/>
    <property type="match status" value="1"/>
</dbReference>
<keyword evidence="5" id="KW-0378">Hydrolase</keyword>
<comment type="similarity">
    <text evidence="2">Belongs to the peptidase M13 family.</text>
</comment>
<dbReference type="InterPro" id="IPR000718">
    <property type="entry name" value="Peptidase_M13"/>
</dbReference>
<dbReference type="eggNOG" id="COG3590">
    <property type="taxonomic scope" value="Bacteria"/>
</dbReference>
<feature type="signal peptide" evidence="8">
    <location>
        <begin position="1"/>
        <end position="21"/>
    </location>
</feature>
<dbReference type="InterPro" id="IPR008753">
    <property type="entry name" value="Peptidase_M13_N"/>
</dbReference>
<evidence type="ECO:0000259" key="10">
    <source>
        <dbReference type="Pfam" id="PF05649"/>
    </source>
</evidence>
<feature type="chain" id="PRO_5010204957" evidence="8">
    <location>
        <begin position="22"/>
        <end position="677"/>
    </location>
</feature>
<dbReference type="GO" id="GO:0005886">
    <property type="term" value="C:plasma membrane"/>
    <property type="evidence" value="ECO:0007669"/>
    <property type="project" value="TreeGrafter"/>
</dbReference>
<evidence type="ECO:0000313" key="12">
    <source>
        <dbReference type="Proteomes" id="UP000183046"/>
    </source>
</evidence>
<evidence type="ECO:0000256" key="6">
    <source>
        <dbReference type="ARBA" id="ARBA00022833"/>
    </source>
</evidence>
<evidence type="ECO:0000256" key="3">
    <source>
        <dbReference type="ARBA" id="ARBA00022670"/>
    </source>
</evidence>
<evidence type="ECO:0000256" key="4">
    <source>
        <dbReference type="ARBA" id="ARBA00022723"/>
    </source>
</evidence>
<keyword evidence="7" id="KW-0482">Metalloprotease</keyword>
<reference evidence="12" key="1">
    <citation type="submission" date="2016-10" db="EMBL/GenBank/DDBJ databases">
        <authorList>
            <person name="de Groot N.N."/>
        </authorList>
    </citation>
    <scope>NUCLEOTIDE SEQUENCE [LARGE SCALE GENOMIC DNA]</scope>
    <source>
        <strain evidence="12">DSM 15758</strain>
    </source>
</reference>
<dbReference type="Gene3D" id="3.40.390.10">
    <property type="entry name" value="Collagenase (Catalytic Domain)"/>
    <property type="match status" value="1"/>
</dbReference>
<evidence type="ECO:0000256" key="2">
    <source>
        <dbReference type="ARBA" id="ARBA00007357"/>
    </source>
</evidence>
<accession>A0A1G5MAT2</accession>
<dbReference type="GO" id="GO:0046872">
    <property type="term" value="F:metal ion binding"/>
    <property type="evidence" value="ECO:0007669"/>
    <property type="project" value="UniProtKB-KW"/>
</dbReference>
<dbReference type="Proteomes" id="UP000183046">
    <property type="component" value="Unassembled WGS sequence"/>
</dbReference>
<evidence type="ECO:0000256" key="1">
    <source>
        <dbReference type="ARBA" id="ARBA00001947"/>
    </source>
</evidence>
<dbReference type="STRING" id="237610.BJP27_04450"/>
<dbReference type="RefSeq" id="WP_169886930.1">
    <property type="nucleotide sequence ID" value="NZ_FMWB01000001.1"/>
</dbReference>
<dbReference type="Pfam" id="PF05649">
    <property type="entry name" value="Peptidase_M13_N"/>
    <property type="match status" value="1"/>
</dbReference>
<gene>
    <name evidence="11" type="ORF">SAMN05216279_101500</name>
</gene>
<proteinExistence type="inferred from homology"/>
<dbReference type="AlphaFoldDB" id="A0A1G5MAT2"/>
<protein>
    <submittedName>
        <fullName evidence="11">Endopeptidase</fullName>
    </submittedName>
</protein>
<dbReference type="GO" id="GO:0004222">
    <property type="term" value="F:metalloendopeptidase activity"/>
    <property type="evidence" value="ECO:0007669"/>
    <property type="project" value="InterPro"/>
</dbReference>
<keyword evidence="3" id="KW-0645">Protease</keyword>
<feature type="domain" description="Peptidase M13 N-terminal" evidence="10">
    <location>
        <begin position="37"/>
        <end position="415"/>
    </location>
</feature>
<dbReference type="PRINTS" id="PR00786">
    <property type="entry name" value="NEPRILYSIN"/>
</dbReference>
<dbReference type="SUPFAM" id="SSF55486">
    <property type="entry name" value="Metalloproteases ('zincins'), catalytic domain"/>
    <property type="match status" value="1"/>
</dbReference>
<dbReference type="Gene3D" id="1.10.1380.10">
    <property type="entry name" value="Neutral endopeptidase , domain2"/>
    <property type="match status" value="1"/>
</dbReference>
<evidence type="ECO:0000259" key="9">
    <source>
        <dbReference type="Pfam" id="PF01431"/>
    </source>
</evidence>
<keyword evidence="6" id="KW-0862">Zinc</keyword>
<name>A0A1G5MAT2_9PSED</name>
<organism evidence="11 12">
    <name type="scientific">Pseudomonas oryzihabitans</name>
    <dbReference type="NCBI Taxonomy" id="47885"/>
    <lineage>
        <taxon>Bacteria</taxon>
        <taxon>Pseudomonadati</taxon>
        <taxon>Pseudomonadota</taxon>
        <taxon>Gammaproteobacteria</taxon>
        <taxon>Pseudomonadales</taxon>
        <taxon>Pseudomonadaceae</taxon>
        <taxon>Pseudomonas</taxon>
    </lineage>
</organism>
<feature type="domain" description="Peptidase M13 C-terminal" evidence="9">
    <location>
        <begin position="467"/>
        <end position="674"/>
    </location>
</feature>
<dbReference type="InterPro" id="IPR024079">
    <property type="entry name" value="MetalloPept_cat_dom_sf"/>
</dbReference>
<evidence type="ECO:0000256" key="5">
    <source>
        <dbReference type="ARBA" id="ARBA00022801"/>
    </source>
</evidence>
<dbReference type="PANTHER" id="PTHR11733:SF167">
    <property type="entry name" value="FI17812P1-RELATED"/>
    <property type="match status" value="1"/>
</dbReference>
<sequence length="677" mass="75491">MPALKPLTLAIGLLLGGQAFAAPVFDVTELGDLATACSDLDTFVNQKWVAANPIPPDKSRWGSFMALGEKSLNDQHAILQRAARTADRAAAGSVEQKIGWLYRSGMDEAAIERAGYRPIQAQLAAIDGLRTTADVVKYLQQSFARGDMQVFSFGSGADYQNAKQQIAYAYQGGLGLPTPDYYTEADYAKLRQAYLGHIARLLVLTGVPKARAAAQAELVLAFESRLARASVKPVELRNPENQYHYLSFAEANQVTPHFDWQAFFASQGVTGQQGFSLSQPGFFAEFDRMLAETPVEQWQAYLRAHVIDDAAPLLSRPFQQESFDFNQKTLSGQQQQSERWKRVLRAVNGAMGEGLGQLYVQEHFSPQAKARAQELVDNVMLALKARIEQLDWMSPETKQKALAKWDSFLPKIGYPERWRDWSGLTLQPQGFYANLEAASRFNYRHDLDKIGKPTDRKEWGMYPQTVNAYYSPTDNTINFPAAILQPPFFYPDGDDAINYGGIGAVIGHEASHGFDDQGSKFDGAGNQVDWWTPADRKAFEARTGKLVQQFDGYRPLPDHPELHVNGKLTLGENIGDLGGINAAYDALQLALAKKPEEAARKIDGYTQDQRFFLNWARVWRGSIREEQARLFLNTDPHAPMRFRAIGAPSNMPAFAQAFSCKAGDAMVRPDEQRVEIW</sequence>
<dbReference type="GO" id="GO:0016485">
    <property type="term" value="P:protein processing"/>
    <property type="evidence" value="ECO:0007669"/>
    <property type="project" value="TreeGrafter"/>
</dbReference>
<evidence type="ECO:0000256" key="7">
    <source>
        <dbReference type="ARBA" id="ARBA00023049"/>
    </source>
</evidence>
<comment type="caution">
    <text evidence="11">The sequence shown here is derived from an EMBL/GenBank/DDBJ whole genome shotgun (WGS) entry which is preliminary data.</text>
</comment>
<dbReference type="PANTHER" id="PTHR11733">
    <property type="entry name" value="ZINC METALLOPROTEASE FAMILY M13 NEPRILYSIN-RELATED"/>
    <property type="match status" value="1"/>
</dbReference>